<comment type="similarity">
    <text evidence="3">Belongs to the intermediate filament family.</text>
</comment>
<keyword evidence="2 4" id="KW-0175">Coiled coil</keyword>
<name>A0A8C6G1Y0_MOSMO</name>
<feature type="coiled-coil region" evidence="4">
    <location>
        <begin position="309"/>
        <end position="386"/>
    </location>
</feature>
<feature type="coiled-coil region" evidence="4">
    <location>
        <begin position="76"/>
        <end position="139"/>
    </location>
</feature>
<sequence>MNSNQSFSQNPSGPLYAKGGGWGRPGSFPRAPSVHGGAGGVRISLSFSSPSCPLPGGSWRSGRGSSLIGGNGKEMMQNLNDRLATYLEKVRALEEANVKLESCILKWHQQRDSGNKQDYSQYEESISRLQEQIADGKVNNAQIILLIDNARMAVDDFSLKYENEHSFKKDLEIEVEGLRKTLDDLTIVTTDLEQEVEGMRKELILMKKRHEQEMEEHRVPNDFKVNVKVDTTPGEDLIKVLEDMRQEYEFIIKKKHQDLDTWYKEQVKERCPNFPKFPLTSGPNANASLLFLVSQSAAVAQEAASPTGMQSSQSDLHELKRTFQALEIDLQAQCNKKSALENMLSETQSRYSHQLQDMQRIISHYEEELTQLRHDLERQNNEYKVLLGIKTHLEKEIATYRQLLEGENGGSKDQGHHTGEHQWKNNSFSSE</sequence>
<dbReference type="GeneTree" id="ENSGT00940000161077"/>
<dbReference type="Gene3D" id="1.20.5.500">
    <property type="entry name" value="Single helix bin"/>
    <property type="match status" value="1"/>
</dbReference>
<keyword evidence="8" id="KW-1185">Reference proteome</keyword>
<dbReference type="Gene3D" id="1.20.5.1160">
    <property type="entry name" value="Vasodilator-stimulated phosphoprotein"/>
    <property type="match status" value="1"/>
</dbReference>
<evidence type="ECO:0000256" key="1">
    <source>
        <dbReference type="ARBA" id="ARBA00022754"/>
    </source>
</evidence>
<dbReference type="AlphaFoldDB" id="A0A8C6G1Y0"/>
<reference evidence="7" key="1">
    <citation type="submission" date="2025-08" db="UniProtKB">
        <authorList>
            <consortium name="Ensembl"/>
        </authorList>
    </citation>
    <scope>IDENTIFICATION</scope>
</reference>
<dbReference type="PROSITE" id="PS51842">
    <property type="entry name" value="IF_ROD_2"/>
    <property type="match status" value="1"/>
</dbReference>
<dbReference type="Proteomes" id="UP000694544">
    <property type="component" value="Unplaced"/>
</dbReference>
<protein>
    <submittedName>
        <fullName evidence="7">Keratin 23</fullName>
    </submittedName>
</protein>
<reference evidence="7" key="2">
    <citation type="submission" date="2025-09" db="UniProtKB">
        <authorList>
            <consortium name="Ensembl"/>
        </authorList>
    </citation>
    <scope>IDENTIFICATION</scope>
</reference>
<feature type="region of interest" description="Disordered" evidence="5">
    <location>
        <begin position="406"/>
        <end position="431"/>
    </location>
</feature>
<dbReference type="PRINTS" id="PR01248">
    <property type="entry name" value="TYPE1KERATIN"/>
</dbReference>
<dbReference type="PANTHER" id="PTHR23239">
    <property type="entry name" value="INTERMEDIATE FILAMENT"/>
    <property type="match status" value="1"/>
</dbReference>
<dbReference type="InterPro" id="IPR039008">
    <property type="entry name" value="IF_rod_dom"/>
</dbReference>
<dbReference type="GO" id="GO:0005198">
    <property type="term" value="F:structural molecule activity"/>
    <property type="evidence" value="ECO:0007669"/>
    <property type="project" value="InterPro"/>
</dbReference>
<dbReference type="PANTHER" id="PTHR23239:SF44">
    <property type="entry name" value="KERATIN, TYPE I CYTOSKELETAL 23"/>
    <property type="match status" value="1"/>
</dbReference>
<evidence type="ECO:0000256" key="5">
    <source>
        <dbReference type="SAM" id="MobiDB-lite"/>
    </source>
</evidence>
<feature type="compositionally biased region" description="Low complexity" evidence="5">
    <location>
        <begin position="52"/>
        <end position="66"/>
    </location>
</feature>
<dbReference type="GO" id="GO:0030855">
    <property type="term" value="P:epithelial cell differentiation"/>
    <property type="evidence" value="ECO:0007669"/>
    <property type="project" value="TreeGrafter"/>
</dbReference>
<feature type="compositionally biased region" description="Basic and acidic residues" evidence="5">
    <location>
        <begin position="413"/>
        <end position="423"/>
    </location>
</feature>
<evidence type="ECO:0000256" key="2">
    <source>
        <dbReference type="ARBA" id="ARBA00023054"/>
    </source>
</evidence>
<accession>A0A8C6G1Y0</accession>
<organism evidence="7 8">
    <name type="scientific">Moschus moschiferus</name>
    <name type="common">Siberian musk deer</name>
    <name type="synonym">Moschus sibiricus</name>
    <dbReference type="NCBI Taxonomy" id="68415"/>
    <lineage>
        <taxon>Eukaryota</taxon>
        <taxon>Metazoa</taxon>
        <taxon>Chordata</taxon>
        <taxon>Craniata</taxon>
        <taxon>Vertebrata</taxon>
        <taxon>Euteleostomi</taxon>
        <taxon>Mammalia</taxon>
        <taxon>Eutheria</taxon>
        <taxon>Laurasiatheria</taxon>
        <taxon>Artiodactyla</taxon>
        <taxon>Ruminantia</taxon>
        <taxon>Pecora</taxon>
        <taxon>Moschidae</taxon>
        <taxon>Moschus</taxon>
    </lineage>
</organism>
<dbReference type="SUPFAM" id="SSF64593">
    <property type="entry name" value="Intermediate filament protein, coiled coil region"/>
    <property type="match status" value="2"/>
</dbReference>
<evidence type="ECO:0000313" key="7">
    <source>
        <dbReference type="Ensembl" id="ENSMMSP00000032229.1"/>
    </source>
</evidence>
<dbReference type="Ensembl" id="ENSMMST00000035395.1">
    <property type="protein sequence ID" value="ENSMMSP00000032229.1"/>
    <property type="gene ID" value="ENSMMSG00000023863.1"/>
</dbReference>
<evidence type="ECO:0000259" key="6">
    <source>
        <dbReference type="PROSITE" id="PS51842"/>
    </source>
</evidence>
<dbReference type="Pfam" id="PF00038">
    <property type="entry name" value="Filament"/>
    <property type="match status" value="2"/>
</dbReference>
<dbReference type="GO" id="GO:0005882">
    <property type="term" value="C:intermediate filament"/>
    <property type="evidence" value="ECO:0007669"/>
    <property type="project" value="UniProtKB-KW"/>
</dbReference>
<dbReference type="PROSITE" id="PS00226">
    <property type="entry name" value="IF_ROD_1"/>
    <property type="match status" value="1"/>
</dbReference>
<proteinExistence type="inferred from homology"/>
<dbReference type="InterPro" id="IPR002957">
    <property type="entry name" value="Keratin_I"/>
</dbReference>
<dbReference type="FunFam" id="1.20.5.170:FF:000002">
    <property type="entry name" value="Type I keratin KA11"/>
    <property type="match status" value="1"/>
</dbReference>
<feature type="domain" description="IF rod" evidence="6">
    <location>
        <begin position="72"/>
        <end position="411"/>
    </location>
</feature>
<evidence type="ECO:0000256" key="4">
    <source>
        <dbReference type="SAM" id="Coils"/>
    </source>
</evidence>
<dbReference type="SMART" id="SM01391">
    <property type="entry name" value="Filament"/>
    <property type="match status" value="1"/>
</dbReference>
<dbReference type="InterPro" id="IPR018039">
    <property type="entry name" value="IF_conserved"/>
</dbReference>
<feature type="coiled-coil region" evidence="4">
    <location>
        <begin position="168"/>
        <end position="202"/>
    </location>
</feature>
<dbReference type="Gene3D" id="1.20.5.170">
    <property type="match status" value="1"/>
</dbReference>
<keyword evidence="1 3" id="KW-0403">Intermediate filament</keyword>
<evidence type="ECO:0000256" key="3">
    <source>
        <dbReference type="RuleBase" id="RU000685"/>
    </source>
</evidence>
<evidence type="ECO:0000313" key="8">
    <source>
        <dbReference type="Proteomes" id="UP000694544"/>
    </source>
</evidence>
<feature type="region of interest" description="Disordered" evidence="5">
    <location>
        <begin position="52"/>
        <end position="71"/>
    </location>
</feature>
<feature type="region of interest" description="Disordered" evidence="5">
    <location>
        <begin position="1"/>
        <end position="35"/>
    </location>
</feature>
<gene>
    <name evidence="7" type="primary">KRT23</name>
</gene>
<feature type="compositionally biased region" description="Polar residues" evidence="5">
    <location>
        <begin position="1"/>
        <end position="12"/>
    </location>
</feature>
<dbReference type="GO" id="GO:0045109">
    <property type="term" value="P:intermediate filament organization"/>
    <property type="evidence" value="ECO:0007669"/>
    <property type="project" value="TreeGrafter"/>
</dbReference>